<dbReference type="CDD" id="cd17020">
    <property type="entry name" value="T3SC_IA_ShcM-like"/>
    <property type="match status" value="1"/>
</dbReference>
<name>A0A6N6W554_9BURK</name>
<dbReference type="GO" id="GO:0030254">
    <property type="term" value="P:protein secretion by the type III secretion system"/>
    <property type="evidence" value="ECO:0007669"/>
    <property type="project" value="InterPro"/>
</dbReference>
<dbReference type="EMBL" id="VOSW01000107">
    <property type="protein sequence ID" value="KAE8754884.1"/>
    <property type="molecule type" value="Genomic_DNA"/>
</dbReference>
<protein>
    <submittedName>
        <fullName evidence="1">Molecular chaperone Tir</fullName>
    </submittedName>
</protein>
<dbReference type="InterPro" id="IPR010261">
    <property type="entry name" value="Tir_chaperone"/>
</dbReference>
<dbReference type="AlphaFoldDB" id="A0A6N6W554"/>
<gene>
    <name evidence="1" type="ORF">FSO04_37300</name>
</gene>
<dbReference type="Pfam" id="PF05932">
    <property type="entry name" value="CesT"/>
    <property type="match status" value="1"/>
</dbReference>
<evidence type="ECO:0000313" key="1">
    <source>
        <dbReference type="EMBL" id="KAE8754884.1"/>
    </source>
</evidence>
<dbReference type="Gene3D" id="3.30.1460.10">
    <property type="match status" value="1"/>
</dbReference>
<dbReference type="SUPFAM" id="SSF69635">
    <property type="entry name" value="Type III secretory system chaperone-like"/>
    <property type="match status" value="1"/>
</dbReference>
<comment type="caution">
    <text evidence="1">The sequence shown here is derived from an EMBL/GenBank/DDBJ whole genome shotgun (WGS) entry which is preliminary data.</text>
</comment>
<accession>A0A6N6W554</accession>
<proteinExistence type="predicted"/>
<sequence>MASENYVRLIKGFCELVKIEDADTVLEQGSVAVNGISFSLVLVGTIDHQELLVYCDFGPLPQDRENDVCRRLLEINVFLSSGTLPAAFTLNPESAHVLFSFRTPLEQADAETLANSLQLCVEQAENWRSGYFLDSADGNWDLSSEVGARLTV</sequence>
<evidence type="ECO:0000313" key="2">
    <source>
        <dbReference type="Proteomes" id="UP000463700"/>
    </source>
</evidence>
<reference evidence="1 2" key="1">
    <citation type="journal article" date="2020" name="Int. J. Syst. Evol. Microbiol.">
        <title>Paraburkholderia madseniana sp. nov., a phenolic acid-degrading bacterium isolated from acidic forest soil.</title>
        <authorList>
            <person name="Wilhelm R.C."/>
            <person name="Murphy S.J.L."/>
            <person name="Feriancek N.M."/>
            <person name="Karasz D.C."/>
            <person name="DeRito C.M."/>
            <person name="Newman J.D."/>
            <person name="Buckley D.H."/>
        </authorList>
    </citation>
    <scope>NUCLEOTIDE SEQUENCE [LARGE SCALE GENOMIC DNA]</scope>
    <source>
        <strain evidence="1 2">RP11</strain>
    </source>
</reference>
<dbReference type="OrthoDB" id="9111479at2"/>
<organism evidence="1 2">
    <name type="scientific">Paraburkholderia madseniana</name>
    <dbReference type="NCBI Taxonomy" id="2599607"/>
    <lineage>
        <taxon>Bacteria</taxon>
        <taxon>Pseudomonadati</taxon>
        <taxon>Pseudomonadota</taxon>
        <taxon>Betaproteobacteria</taxon>
        <taxon>Burkholderiales</taxon>
        <taxon>Burkholderiaceae</taxon>
        <taxon>Paraburkholderia</taxon>
    </lineage>
</organism>
<dbReference type="RefSeq" id="WP_154566492.1">
    <property type="nucleotide sequence ID" value="NZ_VOSW01000107.1"/>
</dbReference>
<dbReference type="Proteomes" id="UP000463700">
    <property type="component" value="Unassembled WGS sequence"/>
</dbReference>